<keyword evidence="2" id="KW-0732">Signal</keyword>
<dbReference type="InterPro" id="IPR025478">
    <property type="entry name" value="COP23"/>
</dbReference>
<reference evidence="3 4" key="1">
    <citation type="submission" date="2012-05" db="EMBL/GenBank/DDBJ databases">
        <title>Finished chromosome of genome of Oscillatoria sp. PCC 7112.</title>
        <authorList>
            <consortium name="US DOE Joint Genome Institute"/>
            <person name="Gugger M."/>
            <person name="Coursin T."/>
            <person name="Rippka R."/>
            <person name="Tandeau De Marsac N."/>
            <person name="Huntemann M."/>
            <person name="Wei C.-L."/>
            <person name="Han J."/>
            <person name="Detter J.C."/>
            <person name="Han C."/>
            <person name="Tapia R."/>
            <person name="Davenport K."/>
            <person name="Daligault H."/>
            <person name="Erkkila T."/>
            <person name="Gu W."/>
            <person name="Munk A.C.C."/>
            <person name="Teshima H."/>
            <person name="Xu Y."/>
            <person name="Chain P."/>
            <person name="Chen A."/>
            <person name="Krypides N."/>
            <person name="Mavromatis K."/>
            <person name="Markowitz V."/>
            <person name="Szeto E."/>
            <person name="Ivanova N."/>
            <person name="Mikhailova N."/>
            <person name="Ovchinnikova G."/>
            <person name="Pagani I."/>
            <person name="Pati A."/>
            <person name="Goodwin L."/>
            <person name="Peters L."/>
            <person name="Pitluck S."/>
            <person name="Woyke T."/>
            <person name="Kerfeld C."/>
        </authorList>
    </citation>
    <scope>NUCLEOTIDE SEQUENCE [LARGE SCALE GENOMIC DNA]</scope>
    <source>
        <strain evidence="3 4">PCC 7112</strain>
    </source>
</reference>
<accession>K9VIW7</accession>
<dbReference type="RefSeq" id="WP_015176452.1">
    <property type="nucleotide sequence ID" value="NC_019729.1"/>
</dbReference>
<gene>
    <name evidence="3" type="ORF">Osc7112_2755</name>
</gene>
<dbReference type="HOGENOM" id="CLU_101369_1_1_3"/>
<feature type="chain" id="PRO_5003936907" description="Circadian oscillating protein COP23" evidence="2">
    <location>
        <begin position="27"/>
        <end position="205"/>
    </location>
</feature>
<dbReference type="EMBL" id="CP003614">
    <property type="protein sequence ID" value="AFZ07165.1"/>
    <property type="molecule type" value="Genomic_DNA"/>
</dbReference>
<keyword evidence="4" id="KW-1185">Reference proteome</keyword>
<feature type="region of interest" description="Disordered" evidence="1">
    <location>
        <begin position="148"/>
        <end position="205"/>
    </location>
</feature>
<dbReference type="KEGG" id="oni:Osc7112_2755"/>
<dbReference type="Proteomes" id="UP000010478">
    <property type="component" value="Chromosome"/>
</dbReference>
<name>K9VIW7_9CYAN</name>
<organism evidence="3 4">
    <name type="scientific">Phormidium nigroviride PCC 7112</name>
    <dbReference type="NCBI Taxonomy" id="179408"/>
    <lineage>
        <taxon>Bacteria</taxon>
        <taxon>Bacillati</taxon>
        <taxon>Cyanobacteriota</taxon>
        <taxon>Cyanophyceae</taxon>
        <taxon>Oscillatoriophycideae</taxon>
        <taxon>Oscillatoriales</taxon>
        <taxon>Oscillatoriaceae</taxon>
        <taxon>Phormidium</taxon>
    </lineage>
</organism>
<dbReference type="Pfam" id="PF14218">
    <property type="entry name" value="COP23"/>
    <property type="match status" value="1"/>
</dbReference>
<sequence precursor="true">MKSEIKRQFLTVLAGAIAIGSLALSAKPSQSQSASGFMCDTSSGSPSTVYQNRQGVREVWINWVSDYFRDSGYDPMTRCREVSGRLETFRQNKQLKFVTVGYMNGQRVICTASQVNSRCDGLIYTLKPGQDAVRTLYQFMGLREGQAGAPALSESDAMPYIDARPRLGDEGGNSVAPPAPANNQPAPANNQPAPQQPTGGGMREL</sequence>
<evidence type="ECO:0000256" key="1">
    <source>
        <dbReference type="SAM" id="MobiDB-lite"/>
    </source>
</evidence>
<protein>
    <recommendedName>
        <fullName evidence="5">Circadian oscillating protein COP23</fullName>
    </recommendedName>
</protein>
<evidence type="ECO:0000313" key="4">
    <source>
        <dbReference type="Proteomes" id="UP000010478"/>
    </source>
</evidence>
<evidence type="ECO:0000313" key="3">
    <source>
        <dbReference type="EMBL" id="AFZ07165.1"/>
    </source>
</evidence>
<evidence type="ECO:0000256" key="2">
    <source>
        <dbReference type="SAM" id="SignalP"/>
    </source>
</evidence>
<dbReference type="AlphaFoldDB" id="K9VIW7"/>
<feature type="compositionally biased region" description="Low complexity" evidence="1">
    <location>
        <begin position="181"/>
        <end position="197"/>
    </location>
</feature>
<dbReference type="OrthoDB" id="490444at2"/>
<dbReference type="eggNOG" id="COG0265">
    <property type="taxonomic scope" value="Bacteria"/>
</dbReference>
<dbReference type="STRING" id="179408.Osc7112_2755"/>
<evidence type="ECO:0008006" key="5">
    <source>
        <dbReference type="Google" id="ProtNLM"/>
    </source>
</evidence>
<feature type="signal peptide" evidence="2">
    <location>
        <begin position="1"/>
        <end position="26"/>
    </location>
</feature>
<proteinExistence type="predicted"/>